<comment type="similarity">
    <text evidence="10">Belongs to the DHHC palmitoyltransferase family.</text>
</comment>
<feature type="transmembrane region" description="Helical" evidence="10">
    <location>
        <begin position="141"/>
        <end position="161"/>
    </location>
</feature>
<dbReference type="InterPro" id="IPR001594">
    <property type="entry name" value="Palmitoyltrfase_DHHC"/>
</dbReference>
<keyword evidence="7" id="KW-0449">Lipoprotein</keyword>
<dbReference type="InterPro" id="IPR039859">
    <property type="entry name" value="PFA4/ZDH16/20/ERF2-like"/>
</dbReference>
<name>A0ABR3AR32_PHYBL</name>
<feature type="transmembrane region" description="Helical" evidence="10">
    <location>
        <begin position="38"/>
        <end position="58"/>
    </location>
</feature>
<accession>A0ABR3AR32</accession>
<dbReference type="PROSITE" id="PS50216">
    <property type="entry name" value="DHHC"/>
    <property type="match status" value="1"/>
</dbReference>
<reference evidence="13 14" key="1">
    <citation type="submission" date="2024-04" db="EMBL/GenBank/DDBJ databases">
        <title>Symmetric and asymmetric DNA N6-adenine methylation regulates different biological responses in Mucorales.</title>
        <authorList>
            <consortium name="Lawrence Berkeley National Laboratory"/>
            <person name="Lax C."/>
            <person name="Mondo S.J."/>
            <person name="Osorio-Concepcion M."/>
            <person name="Muszewska A."/>
            <person name="Corrochano-Luque M."/>
            <person name="Gutierrez G."/>
            <person name="Riley R."/>
            <person name="Lipzen A."/>
            <person name="Guo J."/>
            <person name="Hundley H."/>
            <person name="Amirebrahimi M."/>
            <person name="Ng V."/>
            <person name="Lorenzo-Gutierrez D."/>
            <person name="Binder U."/>
            <person name="Yang J."/>
            <person name="Song Y."/>
            <person name="Canovas D."/>
            <person name="Navarro E."/>
            <person name="Freitag M."/>
            <person name="Gabaldon T."/>
            <person name="Grigoriev I.V."/>
            <person name="Corrochano L.M."/>
            <person name="Nicolas F.E."/>
            <person name="Garre V."/>
        </authorList>
    </citation>
    <scope>NUCLEOTIDE SEQUENCE [LARGE SCALE GENOMIC DNA]</scope>
    <source>
        <strain evidence="13 14">L51</strain>
    </source>
</reference>
<feature type="transmembrane region" description="Helical" evidence="10">
    <location>
        <begin position="182"/>
        <end position="205"/>
    </location>
</feature>
<dbReference type="EMBL" id="JBCLYO010000022">
    <property type="protein sequence ID" value="KAL0079294.1"/>
    <property type="molecule type" value="Genomic_DNA"/>
</dbReference>
<evidence type="ECO:0000256" key="4">
    <source>
        <dbReference type="ARBA" id="ARBA00022989"/>
    </source>
</evidence>
<keyword evidence="8 10" id="KW-0012">Acyltransferase</keyword>
<keyword evidence="4 10" id="KW-1133">Transmembrane helix</keyword>
<sequence>MRKQEWQGQLIVVFVSILIAFVAYTSQIFVLWNSLGGAVAHTFFVLAPFNVFIIFIYINYALTCTTDPGTVPPNWMPDQNTHFEVKRSTHTARFCKTCNNFKPPRAHHCSTCNRCVLKMDHHCPWINSCVGFENYGHFLRFLVYVEIGSIYLFALLSNRLAQIVEELHTSQIRPSATEATFLSINMIMAALVIICVGILGGYHVYCVTTNTTTIEGWEKGKTLTMKRMGKIQNVKYPYDYGVMNNLRSVLGPQPLFWLWPRTMSGTGLYFPINAENSNIEIVAEVKEEEEDDRQNRESSYSNYSMYTEQGDAPPPVKHVSVTEPPRIRTKTSSLLRLEKTSSRPTTPGSVFTFASAATLVDPHSKPPLIFSKESYDMDYPPNHRQTPPKEEH</sequence>
<evidence type="ECO:0000256" key="5">
    <source>
        <dbReference type="ARBA" id="ARBA00023136"/>
    </source>
</evidence>
<feature type="transmembrane region" description="Helical" evidence="10">
    <location>
        <begin position="6"/>
        <end position="26"/>
    </location>
</feature>
<keyword evidence="5 10" id="KW-0472">Membrane</keyword>
<evidence type="ECO:0000256" key="3">
    <source>
        <dbReference type="ARBA" id="ARBA00022692"/>
    </source>
</evidence>
<comment type="catalytic activity">
    <reaction evidence="9 10">
        <text>L-cysteinyl-[protein] + hexadecanoyl-CoA = S-hexadecanoyl-L-cysteinyl-[protein] + CoA</text>
        <dbReference type="Rhea" id="RHEA:36683"/>
        <dbReference type="Rhea" id="RHEA-COMP:10131"/>
        <dbReference type="Rhea" id="RHEA-COMP:11032"/>
        <dbReference type="ChEBI" id="CHEBI:29950"/>
        <dbReference type="ChEBI" id="CHEBI:57287"/>
        <dbReference type="ChEBI" id="CHEBI:57379"/>
        <dbReference type="ChEBI" id="CHEBI:74151"/>
        <dbReference type="EC" id="2.3.1.225"/>
    </reaction>
</comment>
<evidence type="ECO:0000256" key="11">
    <source>
        <dbReference type="SAM" id="MobiDB-lite"/>
    </source>
</evidence>
<comment type="subcellular location">
    <subcellularLocation>
        <location evidence="1">Membrane</location>
        <topology evidence="1">Multi-pass membrane protein</topology>
    </subcellularLocation>
</comment>
<evidence type="ECO:0000256" key="6">
    <source>
        <dbReference type="ARBA" id="ARBA00023139"/>
    </source>
</evidence>
<evidence type="ECO:0000259" key="12">
    <source>
        <dbReference type="Pfam" id="PF01529"/>
    </source>
</evidence>
<evidence type="ECO:0000256" key="7">
    <source>
        <dbReference type="ARBA" id="ARBA00023288"/>
    </source>
</evidence>
<dbReference type="Proteomes" id="UP001448207">
    <property type="component" value="Unassembled WGS sequence"/>
</dbReference>
<dbReference type="PANTHER" id="PTHR12246">
    <property type="entry name" value="PALMITOYLTRANSFERASE ZDHHC16"/>
    <property type="match status" value="1"/>
</dbReference>
<evidence type="ECO:0000256" key="8">
    <source>
        <dbReference type="ARBA" id="ARBA00023315"/>
    </source>
</evidence>
<feature type="domain" description="Palmitoyltransferase DHHC" evidence="12">
    <location>
        <begin position="90"/>
        <end position="219"/>
    </location>
</feature>
<keyword evidence="14" id="KW-1185">Reference proteome</keyword>
<dbReference type="EC" id="2.3.1.225" evidence="10"/>
<evidence type="ECO:0000256" key="2">
    <source>
        <dbReference type="ARBA" id="ARBA00022679"/>
    </source>
</evidence>
<evidence type="ECO:0000256" key="9">
    <source>
        <dbReference type="ARBA" id="ARBA00048048"/>
    </source>
</evidence>
<keyword evidence="6" id="KW-0564">Palmitate</keyword>
<gene>
    <name evidence="13" type="ORF">J3Q64DRAFT_1761910</name>
</gene>
<dbReference type="Pfam" id="PF01529">
    <property type="entry name" value="DHHC"/>
    <property type="match status" value="1"/>
</dbReference>
<proteinExistence type="inferred from homology"/>
<organism evidence="13 14">
    <name type="scientific">Phycomyces blakesleeanus</name>
    <dbReference type="NCBI Taxonomy" id="4837"/>
    <lineage>
        <taxon>Eukaryota</taxon>
        <taxon>Fungi</taxon>
        <taxon>Fungi incertae sedis</taxon>
        <taxon>Mucoromycota</taxon>
        <taxon>Mucoromycotina</taxon>
        <taxon>Mucoromycetes</taxon>
        <taxon>Mucorales</taxon>
        <taxon>Phycomycetaceae</taxon>
        <taxon>Phycomyces</taxon>
    </lineage>
</organism>
<evidence type="ECO:0000256" key="1">
    <source>
        <dbReference type="ARBA" id="ARBA00004141"/>
    </source>
</evidence>
<keyword evidence="3 10" id="KW-0812">Transmembrane</keyword>
<comment type="caution">
    <text evidence="13">The sequence shown here is derived from an EMBL/GenBank/DDBJ whole genome shotgun (WGS) entry which is preliminary data.</text>
</comment>
<keyword evidence="2 10" id="KW-0808">Transferase</keyword>
<feature type="region of interest" description="Disordered" evidence="11">
    <location>
        <begin position="304"/>
        <end position="348"/>
    </location>
</feature>
<comment type="domain">
    <text evidence="10">The DHHC domain is required for palmitoyltransferase activity.</text>
</comment>
<evidence type="ECO:0000313" key="14">
    <source>
        <dbReference type="Proteomes" id="UP001448207"/>
    </source>
</evidence>
<feature type="region of interest" description="Disordered" evidence="11">
    <location>
        <begin position="370"/>
        <end position="392"/>
    </location>
</feature>
<evidence type="ECO:0000313" key="13">
    <source>
        <dbReference type="EMBL" id="KAL0079294.1"/>
    </source>
</evidence>
<evidence type="ECO:0000256" key="10">
    <source>
        <dbReference type="RuleBase" id="RU079119"/>
    </source>
</evidence>
<protein>
    <recommendedName>
        <fullName evidence="10">Palmitoyltransferase</fullName>
        <ecNumber evidence="10">2.3.1.225</ecNumber>
    </recommendedName>
</protein>